<dbReference type="Gene3D" id="3.10.129.10">
    <property type="entry name" value="Hotdog Thioesterase"/>
    <property type="match status" value="1"/>
</dbReference>
<evidence type="ECO:0000256" key="1">
    <source>
        <dbReference type="ARBA" id="ARBA00005953"/>
    </source>
</evidence>
<evidence type="ECO:0000313" key="3">
    <source>
        <dbReference type="EMBL" id="TDO23503.1"/>
    </source>
</evidence>
<dbReference type="EMBL" id="SNWP01000016">
    <property type="protein sequence ID" value="TDO23503.1"/>
    <property type="molecule type" value="Genomic_DNA"/>
</dbReference>
<evidence type="ECO:0000256" key="2">
    <source>
        <dbReference type="ARBA" id="ARBA00022801"/>
    </source>
</evidence>
<reference evidence="4 5" key="1">
    <citation type="submission" date="2019-03" db="EMBL/GenBank/DDBJ databases">
        <title>Genomic Encyclopedia of Archaeal and Bacterial Type Strains, Phase II (KMG-II): from individual species to whole genera.</title>
        <authorList>
            <person name="Goeker M."/>
        </authorList>
    </citation>
    <scope>NUCLEOTIDE SEQUENCE [LARGE SCALE GENOMIC DNA]</scope>
    <source>
        <strain evidence="4 5">DSM 28323</strain>
    </source>
</reference>
<dbReference type="SUPFAM" id="SSF54637">
    <property type="entry name" value="Thioesterase/thiol ester dehydrase-isomerase"/>
    <property type="match status" value="1"/>
</dbReference>
<gene>
    <name evidence="4" type="ORF">BC659_3121</name>
    <name evidence="3" type="ORF">BC659_3363</name>
</gene>
<comment type="caution">
    <text evidence="4">The sequence shown here is derived from an EMBL/GenBank/DDBJ whole genome shotgun (WGS) entry which is preliminary data.</text>
</comment>
<dbReference type="EMBL" id="SNWP01000014">
    <property type="protein sequence ID" value="TDO25106.1"/>
    <property type="molecule type" value="Genomic_DNA"/>
</dbReference>
<dbReference type="RefSeq" id="WP_133475678.1">
    <property type="nucleotide sequence ID" value="NZ_SNWP01000014.1"/>
</dbReference>
<dbReference type="OrthoDB" id="9791529at2"/>
<dbReference type="PANTHER" id="PTHR31793">
    <property type="entry name" value="4-HYDROXYBENZOYL-COA THIOESTERASE FAMILY MEMBER"/>
    <property type="match status" value="1"/>
</dbReference>
<evidence type="ECO:0000313" key="4">
    <source>
        <dbReference type="EMBL" id="TDO25106.1"/>
    </source>
</evidence>
<organism evidence="4 5">
    <name type="scientific">Sediminibacterium goheungense</name>
    <dbReference type="NCBI Taxonomy" id="1086393"/>
    <lineage>
        <taxon>Bacteria</taxon>
        <taxon>Pseudomonadati</taxon>
        <taxon>Bacteroidota</taxon>
        <taxon>Chitinophagia</taxon>
        <taxon>Chitinophagales</taxon>
        <taxon>Chitinophagaceae</taxon>
        <taxon>Sediminibacterium</taxon>
    </lineage>
</organism>
<dbReference type="Pfam" id="PF13279">
    <property type="entry name" value="4HBT_2"/>
    <property type="match status" value="1"/>
</dbReference>
<dbReference type="InterPro" id="IPR029069">
    <property type="entry name" value="HotDog_dom_sf"/>
</dbReference>
<comment type="similarity">
    <text evidence="1">Belongs to the 4-hydroxybenzoyl-CoA thioesterase family.</text>
</comment>
<dbReference type="PANTHER" id="PTHR31793:SF27">
    <property type="entry name" value="NOVEL THIOESTERASE SUPERFAMILY DOMAIN AND SAPOSIN A-TYPE DOMAIN CONTAINING PROTEIN (0610012H03RIK)"/>
    <property type="match status" value="1"/>
</dbReference>
<evidence type="ECO:0000313" key="5">
    <source>
        <dbReference type="Proteomes" id="UP000295741"/>
    </source>
</evidence>
<dbReference type="InterPro" id="IPR050563">
    <property type="entry name" value="4-hydroxybenzoyl-CoA_TE"/>
</dbReference>
<dbReference type="AlphaFoldDB" id="A0A4R6ISZ1"/>
<keyword evidence="5" id="KW-1185">Reference proteome</keyword>
<dbReference type="Proteomes" id="UP000295741">
    <property type="component" value="Unassembled WGS sequence"/>
</dbReference>
<name>A0A4R6ISZ1_9BACT</name>
<dbReference type="GO" id="GO:0047617">
    <property type="term" value="F:fatty acyl-CoA hydrolase activity"/>
    <property type="evidence" value="ECO:0007669"/>
    <property type="project" value="TreeGrafter"/>
</dbReference>
<sequence length="161" mass="18942">MATLKKILESTARIQYQDCDPFNHLNNSKYIDYIVAARTEQLLENYSFHTADIAKKDGLSWVAAQTQISYLYPAAWLEKVVIETKLISFSASSLLVEAFMWNENKTHIKAIMWSKLVHFHIKLQKSHKHSTELMRFFEQIHHPLENDFTFENRVNAIRKEI</sequence>
<keyword evidence="2 4" id="KW-0378">Hydrolase</keyword>
<dbReference type="CDD" id="cd00586">
    <property type="entry name" value="4HBT"/>
    <property type="match status" value="1"/>
</dbReference>
<proteinExistence type="inferred from homology"/>
<protein>
    <submittedName>
        <fullName evidence="4">Acyl-CoA thioester hydrolase</fullName>
    </submittedName>
</protein>
<accession>A0A4R6ISZ1</accession>